<dbReference type="RefSeq" id="WP_084408756.1">
    <property type="nucleotide sequence ID" value="NZ_FWXR01000002.1"/>
</dbReference>
<dbReference type="InterPro" id="IPR000064">
    <property type="entry name" value="NLP_P60_dom"/>
</dbReference>
<dbReference type="PANTHER" id="PTHR47359">
    <property type="entry name" value="PEPTIDOGLYCAN DL-ENDOPEPTIDASE CWLO"/>
    <property type="match status" value="1"/>
</dbReference>
<dbReference type="PANTHER" id="PTHR47359:SF3">
    <property type="entry name" value="NLP_P60 DOMAIN-CONTAINING PROTEIN-RELATED"/>
    <property type="match status" value="1"/>
</dbReference>
<dbReference type="PROSITE" id="PS51935">
    <property type="entry name" value="NLPC_P60"/>
    <property type="match status" value="1"/>
</dbReference>
<keyword evidence="4" id="KW-0788">Thiol protease</keyword>
<sequence>MTDRLNPRLNAYREDLADIRLEGQITAERFVEGKSGVVVAPLAPLRRSPSSRAALDTEALMGERLRVFETLQTEDGVWSWVQLETDGYVGYAPGEAIALAEPDAERASAALRVTVPRTFLFPKPDIKTPPVMGLPMGALVSKTGEGADHNAAYVLVPGGAVVAQHLGPPDEHMGDPVAVAERFVGTPYLWGGKSVLGIDCSGLVQLACQMAGLEAPRDSGDQARSLGTRLAGIEALQRGDLVFWPGHVGLMLDGRRLLHANAFHMMTAIEPLAETIERFSDKGAMVSAVRRLPMLS</sequence>
<dbReference type="GO" id="GO:0008234">
    <property type="term" value="F:cysteine-type peptidase activity"/>
    <property type="evidence" value="ECO:0007669"/>
    <property type="project" value="UniProtKB-KW"/>
</dbReference>
<evidence type="ECO:0000313" key="6">
    <source>
        <dbReference type="EMBL" id="SMC46017.1"/>
    </source>
</evidence>
<dbReference type="Proteomes" id="UP000192656">
    <property type="component" value="Unassembled WGS sequence"/>
</dbReference>
<comment type="similarity">
    <text evidence="1">Belongs to the peptidase C40 family.</text>
</comment>
<dbReference type="EMBL" id="FWXR01000002">
    <property type="protein sequence ID" value="SMC46017.1"/>
    <property type="molecule type" value="Genomic_DNA"/>
</dbReference>
<name>A0A1W1ZCB8_9HYPH</name>
<keyword evidence="3 6" id="KW-0378">Hydrolase</keyword>
<dbReference type="InterPro" id="IPR051794">
    <property type="entry name" value="PG_Endopeptidase_C40"/>
</dbReference>
<dbReference type="Gene3D" id="2.30.30.40">
    <property type="entry name" value="SH3 Domains"/>
    <property type="match status" value="1"/>
</dbReference>
<evidence type="ECO:0000313" key="7">
    <source>
        <dbReference type="Proteomes" id="UP000192656"/>
    </source>
</evidence>
<proteinExistence type="inferred from homology"/>
<protein>
    <submittedName>
        <fullName evidence="6">Cell wall-associated hydrolase, NlpC family</fullName>
    </submittedName>
</protein>
<dbReference type="STRING" id="937218.SAMN06297251_102320"/>
<evidence type="ECO:0000259" key="5">
    <source>
        <dbReference type="PROSITE" id="PS51935"/>
    </source>
</evidence>
<dbReference type="OrthoDB" id="9813368at2"/>
<dbReference type="InterPro" id="IPR041382">
    <property type="entry name" value="SH3_16"/>
</dbReference>
<dbReference type="AlphaFoldDB" id="A0A1W1ZCB8"/>
<dbReference type="Pfam" id="PF00877">
    <property type="entry name" value="NLPC_P60"/>
    <property type="match status" value="1"/>
</dbReference>
<keyword evidence="2" id="KW-0645">Protease</keyword>
<evidence type="ECO:0000256" key="1">
    <source>
        <dbReference type="ARBA" id="ARBA00007074"/>
    </source>
</evidence>
<dbReference type="InterPro" id="IPR038765">
    <property type="entry name" value="Papain-like_cys_pep_sf"/>
</dbReference>
<feature type="domain" description="NlpC/P60" evidence="5">
    <location>
        <begin position="170"/>
        <end position="293"/>
    </location>
</feature>
<organism evidence="6 7">
    <name type="scientific">Fulvimarina manganoxydans</name>
    <dbReference type="NCBI Taxonomy" id="937218"/>
    <lineage>
        <taxon>Bacteria</taxon>
        <taxon>Pseudomonadati</taxon>
        <taxon>Pseudomonadota</taxon>
        <taxon>Alphaproteobacteria</taxon>
        <taxon>Hyphomicrobiales</taxon>
        <taxon>Aurantimonadaceae</taxon>
        <taxon>Fulvimarina</taxon>
    </lineage>
</organism>
<evidence type="ECO:0000256" key="3">
    <source>
        <dbReference type="ARBA" id="ARBA00022801"/>
    </source>
</evidence>
<evidence type="ECO:0000256" key="4">
    <source>
        <dbReference type="ARBA" id="ARBA00022807"/>
    </source>
</evidence>
<evidence type="ECO:0000256" key="2">
    <source>
        <dbReference type="ARBA" id="ARBA00022670"/>
    </source>
</evidence>
<dbReference type="SUPFAM" id="SSF54001">
    <property type="entry name" value="Cysteine proteinases"/>
    <property type="match status" value="1"/>
</dbReference>
<dbReference type="GO" id="GO:0006508">
    <property type="term" value="P:proteolysis"/>
    <property type="evidence" value="ECO:0007669"/>
    <property type="project" value="UniProtKB-KW"/>
</dbReference>
<reference evidence="6 7" key="1">
    <citation type="submission" date="2017-04" db="EMBL/GenBank/DDBJ databases">
        <authorList>
            <person name="Afonso C.L."/>
            <person name="Miller P.J."/>
            <person name="Scott M.A."/>
            <person name="Spackman E."/>
            <person name="Goraichik I."/>
            <person name="Dimitrov K.M."/>
            <person name="Suarez D.L."/>
            <person name="Swayne D.E."/>
        </authorList>
    </citation>
    <scope>NUCLEOTIDE SEQUENCE [LARGE SCALE GENOMIC DNA]</scope>
    <source>
        <strain evidence="6 7">CGMCC 1.10972</strain>
    </source>
</reference>
<dbReference type="Gene3D" id="3.90.1720.10">
    <property type="entry name" value="endopeptidase domain like (from Nostoc punctiforme)"/>
    <property type="match status" value="1"/>
</dbReference>
<gene>
    <name evidence="6" type="ORF">SAMN06297251_102320</name>
</gene>
<keyword evidence="7" id="KW-1185">Reference proteome</keyword>
<accession>A0A1W1ZCB8</accession>
<dbReference type="Pfam" id="PF18348">
    <property type="entry name" value="SH3_16"/>
    <property type="match status" value="1"/>
</dbReference>